<keyword evidence="8" id="KW-1185">Reference proteome</keyword>
<accession>A0A6A5URX3</accession>
<dbReference type="PANTHER" id="PTHR37799">
    <property type="entry name" value="37S RIBOSOMAL PROTEIN S25, MITOCHONDRIAL"/>
    <property type="match status" value="1"/>
</dbReference>
<comment type="subcellular location">
    <subcellularLocation>
        <location evidence="1 6">Mitochondrion</location>
    </subcellularLocation>
</comment>
<name>A0A6A5URX3_9PLEO</name>
<evidence type="ECO:0000313" key="8">
    <source>
        <dbReference type="Proteomes" id="UP000800036"/>
    </source>
</evidence>
<dbReference type="PANTHER" id="PTHR37799:SF1">
    <property type="entry name" value="SMALL RIBOSOMAL SUBUNIT PROTEIN MS23"/>
    <property type="match status" value="1"/>
</dbReference>
<protein>
    <recommendedName>
        <fullName evidence="6">37S ribosomal protein S25, mitochondrial</fullName>
    </recommendedName>
</protein>
<proteinExistence type="inferred from homology"/>
<organism evidence="7 8">
    <name type="scientific">Bimuria novae-zelandiae CBS 107.79</name>
    <dbReference type="NCBI Taxonomy" id="1447943"/>
    <lineage>
        <taxon>Eukaryota</taxon>
        <taxon>Fungi</taxon>
        <taxon>Dikarya</taxon>
        <taxon>Ascomycota</taxon>
        <taxon>Pezizomycotina</taxon>
        <taxon>Dothideomycetes</taxon>
        <taxon>Pleosporomycetidae</taxon>
        <taxon>Pleosporales</taxon>
        <taxon>Massarineae</taxon>
        <taxon>Didymosphaeriaceae</taxon>
        <taxon>Bimuria</taxon>
    </lineage>
</organism>
<gene>
    <name evidence="7" type="ORF">BU23DRAFT_592572</name>
</gene>
<dbReference type="OrthoDB" id="5542239at2759"/>
<dbReference type="GO" id="GO:0003735">
    <property type="term" value="F:structural constituent of ribosome"/>
    <property type="evidence" value="ECO:0007669"/>
    <property type="project" value="UniProtKB-UniRule"/>
</dbReference>
<keyword evidence="5 6" id="KW-0687">Ribonucleoprotein</keyword>
<dbReference type="EMBL" id="ML976730">
    <property type="protein sequence ID" value="KAF1967635.1"/>
    <property type="molecule type" value="Genomic_DNA"/>
</dbReference>
<dbReference type="Pfam" id="PF13741">
    <property type="entry name" value="MRP-S25"/>
    <property type="match status" value="1"/>
</dbReference>
<sequence length="255" mass="29405">MGRYDFRPMRVRQTAKALFDAKRNADLPQWYNIIGDIPPSETLARPLQRAPKPKKAKKPSRMFQPLPIVYPEDKLRSEFFGDHPWELARPRIIVEDSGNDAKGYDWSNIVQPGKQLDGESVVQRQMWLMKHQKMSKPMAYDVARREFYRHRHLEDIRRRVAKEEALHVGAYFGKGPLEIGMELEDRTWETWKKWAREQIDNEEAARAQMFSGAQTEGDGETMTGEEFDAALDEVQDSVPQSRLGQPAMGGAAVHP</sequence>
<evidence type="ECO:0000256" key="5">
    <source>
        <dbReference type="ARBA" id="ARBA00023274"/>
    </source>
</evidence>
<evidence type="ECO:0000256" key="6">
    <source>
        <dbReference type="PIRNR" id="PIRNR029764"/>
    </source>
</evidence>
<dbReference type="PIRSF" id="PIRSF029764">
    <property type="entry name" value="RSM25"/>
    <property type="match status" value="1"/>
</dbReference>
<evidence type="ECO:0000256" key="3">
    <source>
        <dbReference type="ARBA" id="ARBA00022980"/>
    </source>
</evidence>
<dbReference type="GO" id="GO:0005763">
    <property type="term" value="C:mitochondrial small ribosomal subunit"/>
    <property type="evidence" value="ECO:0007669"/>
    <property type="project" value="UniProtKB-UniRule"/>
</dbReference>
<evidence type="ECO:0000256" key="2">
    <source>
        <dbReference type="ARBA" id="ARBA00009864"/>
    </source>
</evidence>
<dbReference type="InterPro" id="IPR016939">
    <property type="entry name" value="Ribosomal_mS23_fun"/>
</dbReference>
<comment type="similarity">
    <text evidence="2">Belongs to the mitochondrion-specific ribosomal protein mS23 family.</text>
</comment>
<dbReference type="Proteomes" id="UP000800036">
    <property type="component" value="Unassembled WGS sequence"/>
</dbReference>
<evidence type="ECO:0000256" key="1">
    <source>
        <dbReference type="ARBA" id="ARBA00004173"/>
    </source>
</evidence>
<evidence type="ECO:0000313" key="7">
    <source>
        <dbReference type="EMBL" id="KAF1967635.1"/>
    </source>
</evidence>
<comment type="subunit">
    <text evidence="6">Component of the mitochondrial small ribosomal subunit.</text>
</comment>
<keyword evidence="3 6" id="KW-0689">Ribosomal protein</keyword>
<reference evidence="7" key="1">
    <citation type="journal article" date="2020" name="Stud. Mycol.">
        <title>101 Dothideomycetes genomes: a test case for predicting lifestyles and emergence of pathogens.</title>
        <authorList>
            <person name="Haridas S."/>
            <person name="Albert R."/>
            <person name="Binder M."/>
            <person name="Bloem J."/>
            <person name="Labutti K."/>
            <person name="Salamov A."/>
            <person name="Andreopoulos B."/>
            <person name="Baker S."/>
            <person name="Barry K."/>
            <person name="Bills G."/>
            <person name="Bluhm B."/>
            <person name="Cannon C."/>
            <person name="Castanera R."/>
            <person name="Culley D."/>
            <person name="Daum C."/>
            <person name="Ezra D."/>
            <person name="Gonzalez J."/>
            <person name="Henrissat B."/>
            <person name="Kuo A."/>
            <person name="Liang C."/>
            <person name="Lipzen A."/>
            <person name="Lutzoni F."/>
            <person name="Magnuson J."/>
            <person name="Mondo S."/>
            <person name="Nolan M."/>
            <person name="Ohm R."/>
            <person name="Pangilinan J."/>
            <person name="Park H.-J."/>
            <person name="Ramirez L."/>
            <person name="Alfaro M."/>
            <person name="Sun H."/>
            <person name="Tritt A."/>
            <person name="Yoshinaga Y."/>
            <person name="Zwiers L.-H."/>
            <person name="Turgeon B."/>
            <person name="Goodwin S."/>
            <person name="Spatafora J."/>
            <person name="Crous P."/>
            <person name="Grigoriev I."/>
        </authorList>
    </citation>
    <scope>NUCLEOTIDE SEQUENCE</scope>
    <source>
        <strain evidence="7">CBS 107.79</strain>
    </source>
</reference>
<keyword evidence="4 6" id="KW-0496">Mitochondrion</keyword>
<evidence type="ECO:0000256" key="4">
    <source>
        <dbReference type="ARBA" id="ARBA00023128"/>
    </source>
</evidence>
<dbReference type="AlphaFoldDB" id="A0A6A5URX3"/>